<accession>A0A061HA49</accession>
<dbReference type="RefSeq" id="XP_007879411.1">
    <property type="nucleotide sequence ID" value="XM_007881220.1"/>
</dbReference>
<dbReference type="GO" id="GO:0005737">
    <property type="term" value="C:cytoplasm"/>
    <property type="evidence" value="ECO:0007669"/>
    <property type="project" value="UniProtKB-SubCell"/>
</dbReference>
<evidence type="ECO:0000256" key="7">
    <source>
        <dbReference type="PIRSR" id="PIRSR617867-1"/>
    </source>
</evidence>
<dbReference type="CDD" id="cd16343">
    <property type="entry name" value="LMWPTP"/>
    <property type="match status" value="1"/>
</dbReference>
<sequence>MAPQQQPDQISVLFCCLGNICRSPMAEAVFADLVTKAGLRDRFAKIDSCGTGDYHEGEEPDERTTALCNRKKIPIDCLARGVKQEDFHTFDYILGMDVNNVRNLKNMAPRGAKATIKMFGDFDDGKPIADPYYQGGKNGFEITYEQVLRYSHAFLRDLGLGQSSQL</sequence>
<evidence type="ECO:0000256" key="5">
    <source>
        <dbReference type="ARBA" id="ARBA00022912"/>
    </source>
</evidence>
<evidence type="ECO:0000313" key="10">
    <source>
        <dbReference type="Proteomes" id="UP000053664"/>
    </source>
</evidence>
<dbReference type="InterPro" id="IPR050438">
    <property type="entry name" value="LMW_PTPase"/>
</dbReference>
<dbReference type="Proteomes" id="UP000053664">
    <property type="component" value="Unassembled WGS sequence"/>
</dbReference>
<feature type="active site" evidence="7">
    <location>
        <position position="22"/>
    </location>
</feature>
<evidence type="ECO:0000259" key="8">
    <source>
        <dbReference type="SMART" id="SM00226"/>
    </source>
</evidence>
<dbReference type="PRINTS" id="PR00719">
    <property type="entry name" value="LMWPTPASE"/>
</dbReference>
<keyword evidence="3" id="KW-0963">Cytoplasm</keyword>
<feature type="domain" description="Phosphotyrosine protein phosphatase I" evidence="8">
    <location>
        <begin position="10"/>
        <end position="157"/>
    </location>
</feature>
<evidence type="ECO:0000313" key="9">
    <source>
        <dbReference type="EMBL" id="EPQ28900.1"/>
    </source>
</evidence>
<keyword evidence="5" id="KW-0904">Protein phosphatase</keyword>
<evidence type="ECO:0000256" key="1">
    <source>
        <dbReference type="ARBA" id="ARBA00004496"/>
    </source>
</evidence>
<comment type="subcellular location">
    <subcellularLocation>
        <location evidence="1">Cytoplasm</location>
    </subcellularLocation>
</comment>
<protein>
    <recommendedName>
        <fullName evidence="8">Phosphotyrosine protein phosphatase I domain-containing protein</fullName>
    </recommendedName>
</protein>
<dbReference type="KEGG" id="pfp:PFL1_03701"/>
<dbReference type="InterPro" id="IPR017867">
    <property type="entry name" value="Tyr_phospatase_low_mol_wt"/>
</dbReference>
<comment type="catalytic activity">
    <reaction evidence="6">
        <text>O-phospho-L-tyrosyl-[protein] + H2O = L-tyrosyl-[protein] + phosphate</text>
        <dbReference type="Rhea" id="RHEA:10684"/>
        <dbReference type="Rhea" id="RHEA-COMP:10136"/>
        <dbReference type="Rhea" id="RHEA-COMP:20101"/>
        <dbReference type="ChEBI" id="CHEBI:15377"/>
        <dbReference type="ChEBI" id="CHEBI:43474"/>
        <dbReference type="ChEBI" id="CHEBI:46858"/>
        <dbReference type="ChEBI" id="CHEBI:61978"/>
        <dbReference type="EC" id="3.1.3.48"/>
    </reaction>
</comment>
<dbReference type="PANTHER" id="PTHR11717:SF7">
    <property type="entry name" value="LOW MOLECULAR WEIGHT PHOSPHOTYROSINE PROTEIN PHOSPHATASE"/>
    <property type="match status" value="1"/>
</dbReference>
<dbReference type="InterPro" id="IPR023485">
    <property type="entry name" value="Ptyr_pPase"/>
</dbReference>
<dbReference type="GO" id="GO:0004725">
    <property type="term" value="F:protein tyrosine phosphatase activity"/>
    <property type="evidence" value="ECO:0007669"/>
    <property type="project" value="UniProtKB-EC"/>
</dbReference>
<dbReference type="InterPro" id="IPR036196">
    <property type="entry name" value="Ptyr_pPase_sf"/>
</dbReference>
<keyword evidence="4" id="KW-0378">Hydrolase</keyword>
<gene>
    <name evidence="9" type="ORF">PFL1_03701</name>
</gene>
<dbReference type="Pfam" id="PF01451">
    <property type="entry name" value="LMWPc"/>
    <property type="match status" value="1"/>
</dbReference>
<name>A0A061HA49_9BASI</name>
<dbReference type="PANTHER" id="PTHR11717">
    <property type="entry name" value="LOW MOLECULAR WEIGHT PROTEIN TYROSINE PHOSPHATASE"/>
    <property type="match status" value="1"/>
</dbReference>
<evidence type="ECO:0000256" key="3">
    <source>
        <dbReference type="ARBA" id="ARBA00022490"/>
    </source>
</evidence>
<comment type="similarity">
    <text evidence="2">Belongs to the low molecular weight phosphotyrosine protein phosphatase family.</text>
</comment>
<reference evidence="9 10" key="1">
    <citation type="journal article" date="2013" name="Plant Cell">
        <title>The transition from a phytopathogenic smut ancestor to an anamorphic biocontrol agent deciphered by comparative whole-genome analysis.</title>
        <authorList>
            <person name="Lefebvre F."/>
            <person name="Joly D.L."/>
            <person name="Labbe C."/>
            <person name="Teichmann B."/>
            <person name="Linning R."/>
            <person name="Belzile F."/>
            <person name="Bakkeren G."/>
            <person name="Belanger R.R."/>
        </authorList>
    </citation>
    <scope>NUCLEOTIDE SEQUENCE [LARGE SCALE GENOMIC DNA]</scope>
    <source>
        <strain evidence="9 10">PF-1</strain>
    </source>
</reference>
<dbReference type="AlphaFoldDB" id="A0A061HA49"/>
<dbReference type="EMBL" id="KE361633">
    <property type="protein sequence ID" value="EPQ28900.1"/>
    <property type="molecule type" value="Genomic_DNA"/>
</dbReference>
<dbReference type="SMART" id="SM00226">
    <property type="entry name" value="LMWPc"/>
    <property type="match status" value="1"/>
</dbReference>
<dbReference type="GeneID" id="19317809"/>
<proteinExistence type="inferred from homology"/>
<dbReference type="FunFam" id="3.40.50.2300:FF:000105">
    <property type="entry name" value="Low molecular weight phosphotyrosine protein"/>
    <property type="match status" value="1"/>
</dbReference>
<dbReference type="HOGENOM" id="CLU_071415_2_0_1"/>
<evidence type="ECO:0000256" key="2">
    <source>
        <dbReference type="ARBA" id="ARBA00011063"/>
    </source>
</evidence>
<dbReference type="OrthoDB" id="3388at2759"/>
<dbReference type="eggNOG" id="KOG3217">
    <property type="taxonomic scope" value="Eukaryota"/>
</dbReference>
<evidence type="ECO:0000256" key="6">
    <source>
        <dbReference type="ARBA" id="ARBA00051722"/>
    </source>
</evidence>
<dbReference type="Gene3D" id="3.40.50.2300">
    <property type="match status" value="1"/>
</dbReference>
<feature type="active site" description="Nucleophile" evidence="7">
    <location>
        <position position="16"/>
    </location>
</feature>
<feature type="active site" description="Proton donor" evidence="7">
    <location>
        <position position="130"/>
    </location>
</feature>
<organism evidence="9 10">
    <name type="scientific">Pseudozyma flocculosa PF-1</name>
    <dbReference type="NCBI Taxonomy" id="1277687"/>
    <lineage>
        <taxon>Eukaryota</taxon>
        <taxon>Fungi</taxon>
        <taxon>Dikarya</taxon>
        <taxon>Basidiomycota</taxon>
        <taxon>Ustilaginomycotina</taxon>
        <taxon>Ustilaginomycetes</taxon>
        <taxon>Ustilaginales</taxon>
        <taxon>Ustilaginaceae</taxon>
        <taxon>Pseudozyma</taxon>
    </lineage>
</organism>
<dbReference type="SUPFAM" id="SSF52788">
    <property type="entry name" value="Phosphotyrosine protein phosphatases I"/>
    <property type="match status" value="1"/>
</dbReference>
<evidence type="ECO:0000256" key="4">
    <source>
        <dbReference type="ARBA" id="ARBA00022801"/>
    </source>
</evidence>